<feature type="domain" description="SWIM-type" evidence="3">
    <location>
        <begin position="509"/>
        <end position="543"/>
    </location>
</feature>
<evidence type="ECO:0000259" key="3">
    <source>
        <dbReference type="PROSITE" id="PS50966"/>
    </source>
</evidence>
<dbReference type="Pfam" id="PF10551">
    <property type="entry name" value="MULE"/>
    <property type="match status" value="1"/>
</dbReference>
<dbReference type="AlphaFoldDB" id="A0A916E9T7"/>
<dbReference type="PROSITE" id="PS50966">
    <property type="entry name" value="ZF_SWIM"/>
    <property type="match status" value="1"/>
</dbReference>
<dbReference type="InterPro" id="IPR007527">
    <property type="entry name" value="Znf_SWIM"/>
</dbReference>
<evidence type="ECO:0000256" key="1">
    <source>
        <dbReference type="PROSITE-ProRule" id="PRU00047"/>
    </source>
</evidence>
<dbReference type="GO" id="GO:0003676">
    <property type="term" value="F:nucleic acid binding"/>
    <property type="evidence" value="ECO:0007669"/>
    <property type="project" value="InterPro"/>
</dbReference>
<protein>
    <recommendedName>
        <fullName evidence="6">Protein far1-related sequence 5-like</fullName>
    </recommendedName>
</protein>
<dbReference type="GO" id="GO:0008270">
    <property type="term" value="F:zinc ion binding"/>
    <property type="evidence" value="ECO:0007669"/>
    <property type="project" value="UniProtKB-KW"/>
</dbReference>
<proteinExistence type="predicted"/>
<keyword evidence="1" id="KW-0863">Zinc-finger</keyword>
<sequence length="760" mass="88555">MELNWDFFLNFSEDAIFPENFFKENNENTVLEDIITPPESPENFYIEINENTVLEDIITPPKSPNNFFVETNPIKIDNFNTYQYNLRKEDSFDDWMSVDTFMYNYCLERGFGYQICRNDKNPNNPSITIRKSYHCSFGGTYKPRKNINQELQRERGSNKFNCQWHCNFTLQKLENQVKCTTLEDIHNHELIPTDIPHLNARYRQFNNEMMQDLKFFTECKDVYNSIYRLRKNNEEENSDTTSFLNIFLEKIIEDPHWKIFVQHSGNERRLFGIFWMSPSQHELYQQFHNVVLNNNTSNALVEDEMASTYIWILQCLMKATNNITPKAFWTDSEPGLINAAAHVFPTTPHFYCLFHIWQNITKHLKTKLALNSASSLCDIEKVIDKRHEAEFQYCKLANLKAYQTTVGLPHLSSQFFSNIDAVLNQFLTPLVLSWQKFQISQSFIYEGHLVSSLNENLVDAETANDNFIEDIIDEPQITLASLLNGIETSNIIEMWRIRRIGDLSRKDNLVILLDDGTHLCTCLETITKGIICRHFWRVMLYSHLAKFHISIISIRWYKDNILSNLDINLKNSSILTAIETSTDITSFQITCTFQSLHHIQGSDRNEVVHQNTHQRNKFGIAFSTAKTAINVALKTNSDHELITLLKDFIESKREKNIGDDDDIKENHDIIGINESSQEDGSIIPLQKDLIEQITDPRVTKIRGAPSKKRLKSAIEVSKKRIPMQEISDESNTQPVKQQRRCLSCGKFGHYQKRCPSRNAR</sequence>
<dbReference type="PANTHER" id="PTHR47718">
    <property type="entry name" value="OS01G0519700 PROTEIN"/>
    <property type="match status" value="1"/>
</dbReference>
<dbReference type="PANTHER" id="PTHR47718:SF6">
    <property type="entry name" value="PROTEIN FAR1-RELATED SEQUENCE"/>
    <property type="match status" value="1"/>
</dbReference>
<dbReference type="VEuPathDB" id="FungiDB:RhiirFUN_014096"/>
<keyword evidence="1" id="KW-0479">Metal-binding</keyword>
<dbReference type="EMBL" id="CAGKOT010000029">
    <property type="protein sequence ID" value="CAB5371152.1"/>
    <property type="molecule type" value="Genomic_DNA"/>
</dbReference>
<dbReference type="InterPro" id="IPR001878">
    <property type="entry name" value="Znf_CCHC"/>
</dbReference>
<organism evidence="4 5">
    <name type="scientific">Rhizophagus irregularis</name>
    <dbReference type="NCBI Taxonomy" id="588596"/>
    <lineage>
        <taxon>Eukaryota</taxon>
        <taxon>Fungi</taxon>
        <taxon>Fungi incertae sedis</taxon>
        <taxon>Mucoromycota</taxon>
        <taxon>Glomeromycotina</taxon>
        <taxon>Glomeromycetes</taxon>
        <taxon>Glomerales</taxon>
        <taxon>Glomeraceae</taxon>
        <taxon>Rhizophagus</taxon>
    </lineage>
</organism>
<comment type="caution">
    <text evidence="4">The sequence shown here is derived from an EMBL/GenBank/DDBJ whole genome shotgun (WGS) entry which is preliminary data.</text>
</comment>
<evidence type="ECO:0000259" key="2">
    <source>
        <dbReference type="PROSITE" id="PS50158"/>
    </source>
</evidence>
<gene>
    <name evidence="4" type="ORF">CHRIB12_LOCUS12943</name>
</gene>
<keyword evidence="1" id="KW-0862">Zinc</keyword>
<evidence type="ECO:0000313" key="4">
    <source>
        <dbReference type="EMBL" id="CAB5371152.1"/>
    </source>
</evidence>
<evidence type="ECO:0008006" key="6">
    <source>
        <dbReference type="Google" id="ProtNLM"/>
    </source>
</evidence>
<dbReference type="PROSITE" id="PS50158">
    <property type="entry name" value="ZF_CCHC"/>
    <property type="match status" value="1"/>
</dbReference>
<dbReference type="OrthoDB" id="2432629at2759"/>
<dbReference type="VEuPathDB" id="FungiDB:RhiirFUN_012271"/>
<dbReference type="Proteomes" id="UP000684084">
    <property type="component" value="Unassembled WGS sequence"/>
</dbReference>
<accession>A0A916E9T7</accession>
<feature type="domain" description="CCHC-type" evidence="2">
    <location>
        <begin position="739"/>
        <end position="756"/>
    </location>
</feature>
<dbReference type="InterPro" id="IPR018289">
    <property type="entry name" value="MULE_transposase_dom"/>
</dbReference>
<dbReference type="SMART" id="SM00343">
    <property type="entry name" value="ZnF_C2HC"/>
    <property type="match status" value="1"/>
</dbReference>
<evidence type="ECO:0000313" key="5">
    <source>
        <dbReference type="Proteomes" id="UP000684084"/>
    </source>
</evidence>
<name>A0A916E9T7_9GLOM</name>
<reference evidence="4" key="1">
    <citation type="submission" date="2020-05" db="EMBL/GenBank/DDBJ databases">
        <authorList>
            <person name="Rincon C."/>
            <person name="Sanders R I."/>
            <person name="Robbins C."/>
            <person name="Chaturvedi A."/>
        </authorList>
    </citation>
    <scope>NUCLEOTIDE SEQUENCE</scope>
    <source>
        <strain evidence="4">CHB12</strain>
    </source>
</reference>